<dbReference type="InterPro" id="IPR001863">
    <property type="entry name" value="Glypican"/>
</dbReference>
<evidence type="ECO:0000313" key="12">
    <source>
        <dbReference type="Proteomes" id="UP000037510"/>
    </source>
</evidence>
<reference evidence="11 12" key="1">
    <citation type="journal article" date="2015" name="Genome Biol. Evol.">
        <title>The genome of winter moth (Operophtera brumata) provides a genomic perspective on sexual dimorphism and phenology.</title>
        <authorList>
            <person name="Derks M.F."/>
            <person name="Smit S."/>
            <person name="Salis L."/>
            <person name="Schijlen E."/>
            <person name="Bossers A."/>
            <person name="Mateman C."/>
            <person name="Pijl A.S."/>
            <person name="de Ridder D."/>
            <person name="Groenen M.A."/>
            <person name="Visser M.E."/>
            <person name="Megens H.J."/>
        </authorList>
    </citation>
    <scope>NUCLEOTIDE SEQUENCE [LARGE SCALE GENOMIC DNA]</scope>
    <source>
        <strain evidence="11">WM2013NL</strain>
        <tissue evidence="11">Head and thorax</tissue>
    </source>
</reference>
<dbReference type="Pfam" id="PF01153">
    <property type="entry name" value="Glypican"/>
    <property type="match status" value="1"/>
</dbReference>
<evidence type="ECO:0000256" key="1">
    <source>
        <dbReference type="ARBA" id="ARBA00004609"/>
    </source>
</evidence>
<evidence type="ECO:0000256" key="5">
    <source>
        <dbReference type="ARBA" id="ARBA00022729"/>
    </source>
</evidence>
<dbReference type="GO" id="GO:0098552">
    <property type="term" value="C:side of membrane"/>
    <property type="evidence" value="ECO:0007669"/>
    <property type="project" value="UniProtKB-KW"/>
</dbReference>
<dbReference type="GO" id="GO:0005886">
    <property type="term" value="C:plasma membrane"/>
    <property type="evidence" value="ECO:0007669"/>
    <property type="project" value="UniProtKB-SubCell"/>
</dbReference>
<keyword evidence="7" id="KW-0472">Membrane</keyword>
<comment type="caution">
    <text evidence="11">The sequence shown here is derived from an EMBL/GenBank/DDBJ whole genome shotgun (WGS) entry which is preliminary data.</text>
</comment>
<dbReference type="GO" id="GO:0009966">
    <property type="term" value="P:regulation of signal transduction"/>
    <property type="evidence" value="ECO:0007669"/>
    <property type="project" value="InterPro"/>
</dbReference>
<evidence type="ECO:0000256" key="10">
    <source>
        <dbReference type="ARBA" id="ARBA00023288"/>
    </source>
</evidence>
<evidence type="ECO:0000313" key="11">
    <source>
        <dbReference type="EMBL" id="KOB72963.1"/>
    </source>
</evidence>
<evidence type="ECO:0000256" key="7">
    <source>
        <dbReference type="ARBA" id="ARBA00023136"/>
    </source>
</evidence>
<name>A0A0L7LBU6_OPEBR</name>
<dbReference type="EMBL" id="JTDY01001759">
    <property type="protein sequence ID" value="KOB72963.1"/>
    <property type="molecule type" value="Genomic_DNA"/>
</dbReference>
<feature type="non-terminal residue" evidence="11">
    <location>
        <position position="1"/>
    </location>
</feature>
<comment type="similarity">
    <text evidence="2">Belongs to the glypican family.</text>
</comment>
<feature type="non-terminal residue" evidence="11">
    <location>
        <position position="295"/>
    </location>
</feature>
<evidence type="ECO:0000256" key="6">
    <source>
        <dbReference type="ARBA" id="ARBA00022974"/>
    </source>
</evidence>
<evidence type="ECO:0000256" key="3">
    <source>
        <dbReference type="ARBA" id="ARBA00022475"/>
    </source>
</evidence>
<comment type="subcellular location">
    <subcellularLocation>
        <location evidence="1">Cell membrane</location>
        <topology evidence="1">Lipid-anchor</topology>
        <topology evidence="1">GPI-anchor</topology>
    </subcellularLocation>
</comment>
<evidence type="ECO:0000256" key="2">
    <source>
        <dbReference type="ARBA" id="ARBA00010260"/>
    </source>
</evidence>
<dbReference type="InterPro" id="IPR036179">
    <property type="entry name" value="Ig-like_dom_sf"/>
</dbReference>
<keyword evidence="10" id="KW-0449">Lipoprotein</keyword>
<keyword evidence="6" id="KW-0654">Proteoglycan</keyword>
<dbReference type="InterPro" id="IPR013783">
    <property type="entry name" value="Ig-like_fold"/>
</dbReference>
<evidence type="ECO:0000256" key="8">
    <source>
        <dbReference type="ARBA" id="ARBA00023180"/>
    </source>
</evidence>
<keyword evidence="4" id="KW-0336">GPI-anchor</keyword>
<keyword evidence="12" id="KW-1185">Reference proteome</keyword>
<sequence>HLTGLSQQSQNKTAGFFKQIYQGQAIRTHGPLASLYEDIRTVLRSSSDRDLHSIVIESSPPRDLVDSARKFFRDIFPLVYLNLAKLDSKKFTPEYEACLKDAYDAVQPYGAPDPPRIIQGAFIDATEDQALDIECVSVGGKPASEVKYAPKINVTVISGINGRIPEGSEVRIKCDVDANPAPLIIFNATRKHNKAEIRCEVSNSIGKSEEKVTLDVTCKYFTITTNLNEEQCVSEVLNEVSNSIGKSEEKVTLDVTCKYFTMTTNLNEEQCVSEVLNEVSNSIGKSEEKVTLDVT</sequence>
<keyword evidence="3" id="KW-1003">Cell membrane</keyword>
<dbReference type="Proteomes" id="UP000037510">
    <property type="component" value="Unassembled WGS sequence"/>
</dbReference>
<protein>
    <submittedName>
        <fullName evidence="11">Putative dally</fullName>
    </submittedName>
</protein>
<organism evidence="11 12">
    <name type="scientific">Operophtera brumata</name>
    <name type="common">Winter moth</name>
    <name type="synonym">Phalaena brumata</name>
    <dbReference type="NCBI Taxonomy" id="104452"/>
    <lineage>
        <taxon>Eukaryota</taxon>
        <taxon>Metazoa</taxon>
        <taxon>Ecdysozoa</taxon>
        <taxon>Arthropoda</taxon>
        <taxon>Hexapoda</taxon>
        <taxon>Insecta</taxon>
        <taxon>Pterygota</taxon>
        <taxon>Neoptera</taxon>
        <taxon>Endopterygota</taxon>
        <taxon>Lepidoptera</taxon>
        <taxon>Glossata</taxon>
        <taxon>Ditrysia</taxon>
        <taxon>Geometroidea</taxon>
        <taxon>Geometridae</taxon>
        <taxon>Larentiinae</taxon>
        <taxon>Operophtera</taxon>
    </lineage>
</organism>
<dbReference type="AlphaFoldDB" id="A0A0L7LBU6"/>
<gene>
    <name evidence="11" type="ORF">OBRU01_09694</name>
</gene>
<dbReference type="SUPFAM" id="SSF48726">
    <property type="entry name" value="Immunoglobulin"/>
    <property type="match status" value="1"/>
</dbReference>
<keyword evidence="9" id="KW-0357">Heparan sulfate</keyword>
<dbReference type="STRING" id="104452.A0A0L7LBU6"/>
<keyword evidence="5" id="KW-0732">Signal</keyword>
<keyword evidence="8" id="KW-0325">Glycoprotein</keyword>
<evidence type="ECO:0000256" key="4">
    <source>
        <dbReference type="ARBA" id="ARBA00022622"/>
    </source>
</evidence>
<evidence type="ECO:0000256" key="9">
    <source>
        <dbReference type="ARBA" id="ARBA00023207"/>
    </source>
</evidence>
<dbReference type="Gene3D" id="2.60.40.10">
    <property type="entry name" value="Immunoglobulins"/>
    <property type="match status" value="1"/>
</dbReference>
<proteinExistence type="inferred from homology"/>
<accession>A0A0L7LBU6</accession>